<accession>A0AA39RF83</accession>
<reference evidence="1" key="2">
    <citation type="submission" date="2023-06" db="EMBL/GenBank/DDBJ databases">
        <authorList>
            <person name="Swenson N.G."/>
            <person name="Wegrzyn J.L."/>
            <person name="Mcevoy S.L."/>
        </authorList>
    </citation>
    <scope>NUCLEOTIDE SEQUENCE</scope>
    <source>
        <strain evidence="1">NS2018</strain>
        <tissue evidence="1">Leaf</tissue>
    </source>
</reference>
<evidence type="ECO:0000313" key="2">
    <source>
        <dbReference type="Proteomes" id="UP001168877"/>
    </source>
</evidence>
<proteinExistence type="predicted"/>
<dbReference type="Pfam" id="PF08284">
    <property type="entry name" value="RVP_2"/>
    <property type="match status" value="1"/>
</dbReference>
<dbReference type="Proteomes" id="UP001168877">
    <property type="component" value="Unassembled WGS sequence"/>
</dbReference>
<keyword evidence="2" id="KW-1185">Reference proteome</keyword>
<gene>
    <name evidence="1" type="ORF">LWI29_000220</name>
</gene>
<sequence>MITIDLRKGSFPQQERKNSNTTLLVRRLSPTELQERRAKGLCYNCNERFVPGHRCKKLFLIELCEAEGDGDVVMEEDDTEQTSLINMPEISLHAISGSRAPETMRVRGNIGCISTIVLVDSGSTHNFISEVLAKKVGLQPVQGGQFEVMVASSECLSSQGKCKCVTLLLQGIPVSIDFYLLPLEGYDIVLGTQWLRTLGPIW</sequence>
<dbReference type="SUPFAM" id="SSF50630">
    <property type="entry name" value="Acid proteases"/>
    <property type="match status" value="1"/>
</dbReference>
<organism evidence="1 2">
    <name type="scientific">Acer saccharum</name>
    <name type="common">Sugar maple</name>
    <dbReference type="NCBI Taxonomy" id="4024"/>
    <lineage>
        <taxon>Eukaryota</taxon>
        <taxon>Viridiplantae</taxon>
        <taxon>Streptophyta</taxon>
        <taxon>Embryophyta</taxon>
        <taxon>Tracheophyta</taxon>
        <taxon>Spermatophyta</taxon>
        <taxon>Magnoliopsida</taxon>
        <taxon>eudicotyledons</taxon>
        <taxon>Gunneridae</taxon>
        <taxon>Pentapetalae</taxon>
        <taxon>rosids</taxon>
        <taxon>malvids</taxon>
        <taxon>Sapindales</taxon>
        <taxon>Sapindaceae</taxon>
        <taxon>Hippocastanoideae</taxon>
        <taxon>Acereae</taxon>
        <taxon>Acer</taxon>
    </lineage>
</organism>
<evidence type="ECO:0000313" key="1">
    <source>
        <dbReference type="EMBL" id="KAK0572903.1"/>
    </source>
</evidence>
<dbReference type="AlphaFoldDB" id="A0AA39RF83"/>
<protein>
    <recommendedName>
        <fullName evidence="3">RVP_2 domain-containing protein</fullName>
    </recommendedName>
</protein>
<evidence type="ECO:0008006" key="3">
    <source>
        <dbReference type="Google" id="ProtNLM"/>
    </source>
</evidence>
<dbReference type="CDD" id="cd00303">
    <property type="entry name" value="retropepsin_like"/>
    <property type="match status" value="1"/>
</dbReference>
<dbReference type="Gene3D" id="2.40.70.10">
    <property type="entry name" value="Acid Proteases"/>
    <property type="match status" value="1"/>
</dbReference>
<dbReference type="EMBL" id="JAUESC010000387">
    <property type="protein sequence ID" value="KAK0572903.1"/>
    <property type="molecule type" value="Genomic_DNA"/>
</dbReference>
<reference evidence="1" key="1">
    <citation type="journal article" date="2022" name="Plant J.">
        <title>Strategies of tolerance reflected in two North American maple genomes.</title>
        <authorList>
            <person name="McEvoy S.L."/>
            <person name="Sezen U.U."/>
            <person name="Trouern-Trend A."/>
            <person name="McMahon S.M."/>
            <person name="Schaberg P.G."/>
            <person name="Yang J."/>
            <person name="Wegrzyn J.L."/>
            <person name="Swenson N.G."/>
        </authorList>
    </citation>
    <scope>NUCLEOTIDE SEQUENCE</scope>
    <source>
        <strain evidence="1">NS2018</strain>
    </source>
</reference>
<comment type="caution">
    <text evidence="1">The sequence shown here is derived from an EMBL/GenBank/DDBJ whole genome shotgun (WGS) entry which is preliminary data.</text>
</comment>
<dbReference type="InterPro" id="IPR021109">
    <property type="entry name" value="Peptidase_aspartic_dom_sf"/>
</dbReference>
<name>A0AA39RF83_ACESA</name>